<dbReference type="InterPro" id="IPR041999">
    <property type="entry name" value="Sortase_D_1"/>
</dbReference>
<dbReference type="SUPFAM" id="SSF63817">
    <property type="entry name" value="Sortase"/>
    <property type="match status" value="1"/>
</dbReference>
<dbReference type="NCBIfam" id="TIGR03784">
    <property type="entry name" value="marine_sortase"/>
    <property type="match status" value="1"/>
</dbReference>
<name>A0A495DFZ2_9PROT</name>
<keyword evidence="1" id="KW-0378">Hydrolase</keyword>
<dbReference type="GO" id="GO:0016787">
    <property type="term" value="F:hydrolase activity"/>
    <property type="evidence" value="ECO:0007669"/>
    <property type="project" value="UniProtKB-KW"/>
</dbReference>
<dbReference type="InterPro" id="IPR023365">
    <property type="entry name" value="Sortase_dom-sf"/>
</dbReference>
<proteinExistence type="predicted"/>
<dbReference type="InterPro" id="IPR022445">
    <property type="entry name" value="Sortase_proteobact_type"/>
</dbReference>
<gene>
    <name evidence="2" type="ORF">C7435_1580</name>
</gene>
<sequence length="192" mass="20095">MVTVKPTRLFALGLLAAGLCVFAQGAWMGVKADIAQVLLAQSWTRAIDGESASTPWPWADFRPVARLSVPSLGEHAIVLSDGGGESLAFGPALLDASARPGAPGVSVIAAHRDTHFAFLERVATGDLIVIEQPGAAPLRFRVTGMEIVDAARSGIEPALGPSRLALVTCWPFGSLTPGPDRYIVWADAETAI</sequence>
<dbReference type="Gene3D" id="2.40.260.10">
    <property type="entry name" value="Sortase"/>
    <property type="match status" value="1"/>
</dbReference>
<accession>A0A495DFZ2</accession>
<dbReference type="Pfam" id="PF04203">
    <property type="entry name" value="Sortase"/>
    <property type="match status" value="1"/>
</dbReference>
<evidence type="ECO:0000313" key="3">
    <source>
        <dbReference type="Proteomes" id="UP000273675"/>
    </source>
</evidence>
<comment type="caution">
    <text evidence="2">The sequence shown here is derived from an EMBL/GenBank/DDBJ whole genome shotgun (WGS) entry which is preliminary data.</text>
</comment>
<evidence type="ECO:0000313" key="2">
    <source>
        <dbReference type="EMBL" id="RKR00374.1"/>
    </source>
</evidence>
<dbReference type="Proteomes" id="UP000273675">
    <property type="component" value="Unassembled WGS sequence"/>
</dbReference>
<reference evidence="2 3" key="1">
    <citation type="submission" date="2018-10" db="EMBL/GenBank/DDBJ databases">
        <title>Genomic Encyclopedia of Type Strains, Phase IV (KMG-IV): sequencing the most valuable type-strain genomes for metagenomic binning, comparative biology and taxonomic classification.</title>
        <authorList>
            <person name="Goeker M."/>
        </authorList>
    </citation>
    <scope>NUCLEOTIDE SEQUENCE [LARGE SCALE GENOMIC DNA]</scope>
    <source>
        <strain evidence="2 3">DSM 4734</strain>
    </source>
</reference>
<dbReference type="AlphaFoldDB" id="A0A495DFZ2"/>
<organism evidence="2 3">
    <name type="scientific">Maricaulis maris</name>
    <dbReference type="NCBI Taxonomy" id="74318"/>
    <lineage>
        <taxon>Bacteria</taxon>
        <taxon>Pseudomonadati</taxon>
        <taxon>Pseudomonadota</taxon>
        <taxon>Alphaproteobacteria</taxon>
        <taxon>Maricaulales</taxon>
        <taxon>Maricaulaceae</taxon>
        <taxon>Maricaulis</taxon>
    </lineage>
</organism>
<dbReference type="EMBL" id="RBIM01000003">
    <property type="protein sequence ID" value="RKR00374.1"/>
    <property type="molecule type" value="Genomic_DNA"/>
</dbReference>
<evidence type="ECO:0000256" key="1">
    <source>
        <dbReference type="ARBA" id="ARBA00022801"/>
    </source>
</evidence>
<dbReference type="CDD" id="cd05828">
    <property type="entry name" value="Sortase_D_1"/>
    <property type="match status" value="1"/>
</dbReference>
<protein>
    <submittedName>
        <fullName evidence="2">Sortase A</fullName>
    </submittedName>
</protein>
<dbReference type="InterPro" id="IPR005754">
    <property type="entry name" value="Sortase"/>
</dbReference>